<dbReference type="GO" id="GO:0045338">
    <property type="term" value="P:farnesyl diphosphate metabolic process"/>
    <property type="evidence" value="ECO:0007669"/>
    <property type="project" value="InterPro"/>
</dbReference>
<dbReference type="InterPro" id="IPR033904">
    <property type="entry name" value="Trans_IPPS_HH"/>
</dbReference>
<dbReference type="GO" id="GO:0051996">
    <property type="term" value="F:squalene synthase [NAD(P)H] activity"/>
    <property type="evidence" value="ECO:0007669"/>
    <property type="project" value="InterPro"/>
</dbReference>
<evidence type="ECO:0000313" key="2">
    <source>
        <dbReference type="EMBL" id="NDV32883.1"/>
    </source>
</evidence>
<sequence>MLRNWDEIYYMILFLRSKGPKMPPNCNETQQYCFTKLAQVSRSFSSVILSLSEELCEPVCLFYLVCRGIDTIEDDMKPSVDTKTPPLREFHKHLNEKGWKLKGFGDKQTEIDLLEQFDKVIDRLSTIKPKYFEIIQDIAREMGNGMADFLEKKVVTIEDYNLYCWYVAGLVGEGLSRMFAATGTETADFAKVKDLYTSMGLFLQKTNITRDYLEDVNEVPPRLWWPKEIWEKYTDDVLNFKKPENMKPALACLNHMVTDAMTHSIDCLKYLKMIKDPASFRFCAIPQVMAIATLYECYNNPNVFKKEVKIRKSLAVKMIMTTNDYQSAVQYFRYFGGELKKAIPKSDPNAKRLSSILLDLEKHISQPKN</sequence>
<evidence type="ECO:0008006" key="3">
    <source>
        <dbReference type="Google" id="ProtNLM"/>
    </source>
</evidence>
<dbReference type="InterPro" id="IPR008949">
    <property type="entry name" value="Isoprenoid_synthase_dom_sf"/>
</dbReference>
<dbReference type="SFLD" id="SFLDG01018">
    <property type="entry name" value="Squalene/Phytoene_Synthase_Lik"/>
    <property type="match status" value="1"/>
</dbReference>
<dbReference type="PANTHER" id="PTHR11626:SF2">
    <property type="entry name" value="SQUALENE SYNTHASE"/>
    <property type="match status" value="1"/>
</dbReference>
<organism evidence="2">
    <name type="scientific">Arcella intermedia</name>
    <dbReference type="NCBI Taxonomy" id="1963864"/>
    <lineage>
        <taxon>Eukaryota</taxon>
        <taxon>Amoebozoa</taxon>
        <taxon>Tubulinea</taxon>
        <taxon>Elardia</taxon>
        <taxon>Arcellinida</taxon>
        <taxon>Sphaerothecina</taxon>
        <taxon>Arcellidae</taxon>
        <taxon>Arcella</taxon>
    </lineage>
</organism>
<name>A0A6B2L775_9EUKA</name>
<dbReference type="FunFam" id="1.10.600.10:FF:000023">
    <property type="entry name" value="Squalene synthase"/>
    <property type="match status" value="1"/>
</dbReference>
<proteinExistence type="inferred from homology"/>
<accession>A0A6B2L775</accession>
<dbReference type="InterPro" id="IPR006449">
    <property type="entry name" value="Squal_synth-like"/>
</dbReference>
<dbReference type="Gene3D" id="1.10.600.10">
    <property type="entry name" value="Farnesyl Diphosphate Synthase"/>
    <property type="match status" value="1"/>
</dbReference>
<protein>
    <recommendedName>
        <fullName evidence="3">Squalene synthase</fullName>
    </recommendedName>
</protein>
<dbReference type="Pfam" id="PF00494">
    <property type="entry name" value="SQS_PSY"/>
    <property type="match status" value="1"/>
</dbReference>
<dbReference type="PANTHER" id="PTHR11626">
    <property type="entry name" value="FARNESYL-DIPHOSPHATE FARNESYLTRANSFERASE"/>
    <property type="match status" value="1"/>
</dbReference>
<dbReference type="AlphaFoldDB" id="A0A6B2L775"/>
<dbReference type="SFLD" id="SFLDS00005">
    <property type="entry name" value="Isoprenoid_Synthase_Type_I"/>
    <property type="match status" value="1"/>
</dbReference>
<dbReference type="EMBL" id="GIBP01003914">
    <property type="protein sequence ID" value="NDV32883.1"/>
    <property type="molecule type" value="Transcribed_RNA"/>
</dbReference>
<dbReference type="SUPFAM" id="SSF48576">
    <property type="entry name" value="Terpenoid synthases"/>
    <property type="match status" value="1"/>
</dbReference>
<dbReference type="CDD" id="cd00683">
    <property type="entry name" value="Trans_IPPS_HH"/>
    <property type="match status" value="1"/>
</dbReference>
<dbReference type="NCBIfam" id="TIGR01559">
    <property type="entry name" value="squal_synth"/>
    <property type="match status" value="1"/>
</dbReference>
<comment type="similarity">
    <text evidence="1">Belongs to the phytoene/squalene synthase family.</text>
</comment>
<dbReference type="GO" id="GO:0005789">
    <property type="term" value="C:endoplasmic reticulum membrane"/>
    <property type="evidence" value="ECO:0007669"/>
    <property type="project" value="TreeGrafter"/>
</dbReference>
<dbReference type="InterPro" id="IPR002060">
    <property type="entry name" value="Squ/phyt_synthse"/>
</dbReference>
<dbReference type="GO" id="GO:0008610">
    <property type="term" value="P:lipid biosynthetic process"/>
    <property type="evidence" value="ECO:0007669"/>
    <property type="project" value="InterPro"/>
</dbReference>
<evidence type="ECO:0000256" key="1">
    <source>
        <dbReference type="ARBA" id="ARBA00006251"/>
    </source>
</evidence>
<reference evidence="2" key="1">
    <citation type="journal article" date="2020" name="J. Eukaryot. Microbiol.">
        <title>De novo Sequencing, Assembly and Annotation of the Transcriptome for the Free-Living Testate Amoeba Arcella intermedia.</title>
        <authorList>
            <person name="Ribeiro G.M."/>
            <person name="Porfirio-Sousa A.L."/>
            <person name="Maurer-Alcala X.X."/>
            <person name="Katz L.A."/>
            <person name="Lahr D.J.G."/>
        </authorList>
    </citation>
    <scope>NUCLEOTIDE SEQUENCE</scope>
</reference>
<dbReference type="InterPro" id="IPR044844">
    <property type="entry name" value="Trans_IPPS_euk-type"/>
</dbReference>